<reference evidence="2 3" key="1">
    <citation type="journal article" date="2018" name="New Phytol.">
        <title>Phylogenomics of Endogonaceae and evolution of mycorrhizas within Mucoromycota.</title>
        <authorList>
            <person name="Chang Y."/>
            <person name="Desiro A."/>
            <person name="Na H."/>
            <person name="Sandor L."/>
            <person name="Lipzen A."/>
            <person name="Clum A."/>
            <person name="Barry K."/>
            <person name="Grigoriev I.V."/>
            <person name="Martin F.M."/>
            <person name="Stajich J.E."/>
            <person name="Smith M.E."/>
            <person name="Bonito G."/>
            <person name="Spatafora J.W."/>
        </authorList>
    </citation>
    <scope>NUCLEOTIDE SEQUENCE [LARGE SCALE GENOMIC DNA]</scope>
    <source>
        <strain evidence="2 3">AD002</strain>
    </source>
</reference>
<comment type="caution">
    <text evidence="2">The sequence shown here is derived from an EMBL/GenBank/DDBJ whole genome shotgun (WGS) entry which is preliminary data.</text>
</comment>
<gene>
    <name evidence="2" type="ORF">BC938DRAFT_473855</name>
</gene>
<sequence>MGKTQRAHAKANYRRKREKRREERNNREKSTRLVPAHKQHPNISTPPFPFAILRHSTTQPFKVTSPLCPHLSPLPSPHPCQQSYSTQRPILTEDWGPLWSRQSRGWTADGGGGGGGGDGTRGETYALQPQRPADR</sequence>
<dbReference type="AlphaFoldDB" id="A0A433Q3G5"/>
<name>A0A433Q3G5_9FUNG</name>
<proteinExistence type="predicted"/>
<evidence type="ECO:0000313" key="3">
    <source>
        <dbReference type="Proteomes" id="UP000274822"/>
    </source>
</evidence>
<dbReference type="Proteomes" id="UP000274822">
    <property type="component" value="Unassembled WGS sequence"/>
</dbReference>
<feature type="compositionally biased region" description="Basic and acidic residues" evidence="1">
    <location>
        <begin position="20"/>
        <end position="31"/>
    </location>
</feature>
<organism evidence="2 3">
    <name type="scientific">Jimgerdemannia flammicorona</name>
    <dbReference type="NCBI Taxonomy" id="994334"/>
    <lineage>
        <taxon>Eukaryota</taxon>
        <taxon>Fungi</taxon>
        <taxon>Fungi incertae sedis</taxon>
        <taxon>Mucoromycota</taxon>
        <taxon>Mucoromycotina</taxon>
        <taxon>Endogonomycetes</taxon>
        <taxon>Endogonales</taxon>
        <taxon>Endogonaceae</taxon>
        <taxon>Jimgerdemannia</taxon>
    </lineage>
</organism>
<feature type="region of interest" description="Disordered" evidence="1">
    <location>
        <begin position="1"/>
        <end position="50"/>
    </location>
</feature>
<keyword evidence="3" id="KW-1185">Reference proteome</keyword>
<feature type="compositionally biased region" description="Gly residues" evidence="1">
    <location>
        <begin position="108"/>
        <end position="119"/>
    </location>
</feature>
<evidence type="ECO:0000313" key="2">
    <source>
        <dbReference type="EMBL" id="RUS24272.1"/>
    </source>
</evidence>
<accession>A0A433Q3G5</accession>
<feature type="region of interest" description="Disordered" evidence="1">
    <location>
        <begin position="94"/>
        <end position="135"/>
    </location>
</feature>
<dbReference type="EMBL" id="RBNJ01016595">
    <property type="protein sequence ID" value="RUS24272.1"/>
    <property type="molecule type" value="Genomic_DNA"/>
</dbReference>
<feature type="compositionally biased region" description="Basic residues" evidence="1">
    <location>
        <begin position="1"/>
        <end position="19"/>
    </location>
</feature>
<evidence type="ECO:0000256" key="1">
    <source>
        <dbReference type="SAM" id="MobiDB-lite"/>
    </source>
</evidence>
<protein>
    <submittedName>
        <fullName evidence="2">Uncharacterized protein</fullName>
    </submittedName>
</protein>